<name>A0A542XL71_SALAC</name>
<dbReference type="EMBL" id="VFOL01000001">
    <property type="protein sequence ID" value="TQL36601.1"/>
    <property type="molecule type" value="Genomic_DNA"/>
</dbReference>
<reference evidence="1 2" key="1">
    <citation type="submission" date="2019-06" db="EMBL/GenBank/DDBJ databases">
        <title>Sequencing the genomes of 1000 actinobacteria strains.</title>
        <authorList>
            <person name="Klenk H.-P."/>
        </authorList>
    </citation>
    <scope>NUCLEOTIDE SEQUENCE [LARGE SCALE GENOMIC DNA]</scope>
    <source>
        <strain evidence="1 2">DSM 44819</strain>
    </source>
</reference>
<dbReference type="AlphaFoldDB" id="A0A542XL71"/>
<proteinExistence type="predicted"/>
<gene>
    <name evidence="1" type="ORF">FB564_1704</name>
</gene>
<dbReference type="Proteomes" id="UP000315983">
    <property type="component" value="Unassembled WGS sequence"/>
</dbReference>
<evidence type="ECO:0000313" key="1">
    <source>
        <dbReference type="EMBL" id="TQL36601.1"/>
    </source>
</evidence>
<accession>A0A542XL71</accession>
<organism evidence="1 2">
    <name type="scientific">Salinispora arenicola</name>
    <dbReference type="NCBI Taxonomy" id="168697"/>
    <lineage>
        <taxon>Bacteria</taxon>
        <taxon>Bacillati</taxon>
        <taxon>Actinomycetota</taxon>
        <taxon>Actinomycetes</taxon>
        <taxon>Micromonosporales</taxon>
        <taxon>Micromonosporaceae</taxon>
        <taxon>Salinispora</taxon>
    </lineage>
</organism>
<sequence length="57" mass="5787">MVAGPADRCGPRVPGSASVAVPKGRVRVGSVMAAGYPMSLARALEYARGLTPPEFSA</sequence>
<comment type="caution">
    <text evidence="1">The sequence shown here is derived from an EMBL/GenBank/DDBJ whole genome shotgun (WGS) entry which is preliminary data.</text>
</comment>
<protein>
    <submittedName>
        <fullName evidence="1">Uncharacterized protein</fullName>
    </submittedName>
</protein>
<evidence type="ECO:0000313" key="2">
    <source>
        <dbReference type="Proteomes" id="UP000315983"/>
    </source>
</evidence>